<protein>
    <submittedName>
        <fullName evidence="5">Uncharacterized protein</fullName>
    </submittedName>
</protein>
<feature type="signal peptide" evidence="3">
    <location>
        <begin position="1"/>
        <end position="22"/>
    </location>
</feature>
<keyword evidence="2" id="KW-1133">Transmembrane helix</keyword>
<reference evidence="5" key="2">
    <citation type="submission" date="2020-10" db="UniProtKB">
        <authorList>
            <consortium name="WormBaseParasite"/>
        </authorList>
    </citation>
    <scope>IDENTIFICATION</scope>
</reference>
<evidence type="ECO:0000313" key="5">
    <source>
        <dbReference type="WBParaSite" id="Pan_g4950.t1"/>
    </source>
</evidence>
<feature type="region of interest" description="Disordered" evidence="1">
    <location>
        <begin position="178"/>
        <end position="256"/>
    </location>
</feature>
<feature type="compositionally biased region" description="Polar residues" evidence="1">
    <location>
        <begin position="183"/>
        <end position="208"/>
    </location>
</feature>
<feature type="transmembrane region" description="Helical" evidence="2">
    <location>
        <begin position="145"/>
        <end position="172"/>
    </location>
</feature>
<organism evidence="4 5">
    <name type="scientific">Panagrellus redivivus</name>
    <name type="common">Microworm</name>
    <dbReference type="NCBI Taxonomy" id="6233"/>
    <lineage>
        <taxon>Eukaryota</taxon>
        <taxon>Metazoa</taxon>
        <taxon>Ecdysozoa</taxon>
        <taxon>Nematoda</taxon>
        <taxon>Chromadorea</taxon>
        <taxon>Rhabditida</taxon>
        <taxon>Tylenchina</taxon>
        <taxon>Panagrolaimomorpha</taxon>
        <taxon>Panagrolaimoidea</taxon>
        <taxon>Panagrolaimidae</taxon>
        <taxon>Panagrellus</taxon>
    </lineage>
</organism>
<evidence type="ECO:0000256" key="3">
    <source>
        <dbReference type="SAM" id="SignalP"/>
    </source>
</evidence>
<sequence length="354" mass="38328">MRATRAVAVLLILCLGLHLGKEGSVRGQLTNETNTNGTDKIDVFLEDLNTTITDDDPRNLPDILEQDDINTVLNSTVFTTVITVETNSSTTISIFTEEMNSTTTSLPSTVTTPKPFDRLTRFTDARDKATTESIPTTTAYLSERMVITGLILVIALTFLIMFGGTIFAVFACRSKPAGRDSRGSINSASSSLTHRSQQSGAQRTQSQPRILPNPPKQAETTTASNGSGGGVTGSDEPHQRLPNVNNPGLEPDHISATHFRHHGPLHIPEIKSNISLRHELDNDRSKSVHASDHVQFDSKQFVVRDIGPGVEVNPNDDTNKPLDLGIPPPIQDDSQPRPPMPKPPLPATVQASPV</sequence>
<keyword evidence="2" id="KW-0812">Transmembrane</keyword>
<evidence type="ECO:0000256" key="2">
    <source>
        <dbReference type="SAM" id="Phobius"/>
    </source>
</evidence>
<dbReference type="AlphaFoldDB" id="A0A7E4VZ39"/>
<reference evidence="4" key="1">
    <citation type="journal article" date="2013" name="Genetics">
        <title>The draft genome and transcriptome of Panagrellus redivivus are shaped by the harsh demands of a free-living lifestyle.</title>
        <authorList>
            <person name="Srinivasan J."/>
            <person name="Dillman A.R."/>
            <person name="Macchietto M.G."/>
            <person name="Heikkinen L."/>
            <person name="Lakso M."/>
            <person name="Fracchia K.M."/>
            <person name="Antoshechkin I."/>
            <person name="Mortazavi A."/>
            <person name="Wong G."/>
            <person name="Sternberg P.W."/>
        </authorList>
    </citation>
    <scope>NUCLEOTIDE SEQUENCE [LARGE SCALE GENOMIC DNA]</scope>
    <source>
        <strain evidence="4">MT8872</strain>
    </source>
</reference>
<dbReference type="WBParaSite" id="Pan_g4950.t1">
    <property type="protein sequence ID" value="Pan_g4950.t1"/>
    <property type="gene ID" value="Pan_g4950"/>
</dbReference>
<evidence type="ECO:0000256" key="1">
    <source>
        <dbReference type="SAM" id="MobiDB-lite"/>
    </source>
</evidence>
<keyword evidence="3" id="KW-0732">Signal</keyword>
<feature type="compositionally biased region" description="Pro residues" evidence="1">
    <location>
        <begin position="326"/>
        <end position="346"/>
    </location>
</feature>
<dbReference type="Proteomes" id="UP000492821">
    <property type="component" value="Unassembled WGS sequence"/>
</dbReference>
<name>A0A7E4VZ39_PANRE</name>
<keyword evidence="2" id="KW-0472">Membrane</keyword>
<keyword evidence="4" id="KW-1185">Reference proteome</keyword>
<accession>A0A7E4VZ39</accession>
<feature type="chain" id="PRO_5029011841" evidence="3">
    <location>
        <begin position="23"/>
        <end position="354"/>
    </location>
</feature>
<evidence type="ECO:0000313" key="4">
    <source>
        <dbReference type="Proteomes" id="UP000492821"/>
    </source>
</evidence>
<feature type="region of interest" description="Disordered" evidence="1">
    <location>
        <begin position="308"/>
        <end position="354"/>
    </location>
</feature>
<proteinExistence type="predicted"/>